<comment type="caution">
    <text evidence="13">The sequence shown here is derived from an EMBL/GenBank/DDBJ whole genome shotgun (WGS) entry which is preliminary data.</text>
</comment>
<feature type="active site" description="Schiff-base intermediate with substrate; via pyruvic acid; for decarboxylase activity" evidence="12">
    <location>
        <position position="397"/>
    </location>
</feature>
<name>A0AAV7EUS0_ARIFI</name>
<dbReference type="NCBIfam" id="TIGR00163">
    <property type="entry name" value="PS_decarb"/>
    <property type="match status" value="1"/>
</dbReference>
<feature type="site" description="Cleavage (non-hydrolytic); by autocatalysis" evidence="12">
    <location>
        <begin position="396"/>
        <end position="397"/>
    </location>
</feature>
<reference evidence="13 14" key="1">
    <citation type="submission" date="2021-07" db="EMBL/GenBank/DDBJ databases">
        <title>The Aristolochia fimbriata genome: insights into angiosperm evolution, floral development and chemical biosynthesis.</title>
        <authorList>
            <person name="Jiao Y."/>
        </authorList>
    </citation>
    <scope>NUCLEOTIDE SEQUENCE [LARGE SCALE GENOMIC DNA]</scope>
    <source>
        <strain evidence="13">IBCAS-2021</strain>
        <tissue evidence="13">Leaf</tissue>
    </source>
</reference>
<evidence type="ECO:0000256" key="11">
    <source>
        <dbReference type="ARBA" id="ARBA00023317"/>
    </source>
</evidence>
<evidence type="ECO:0000256" key="12">
    <source>
        <dbReference type="HAMAP-Rule" id="MF_03208"/>
    </source>
</evidence>
<keyword evidence="9 12" id="KW-0456">Lyase</keyword>
<comment type="catalytic activity">
    <reaction evidence="12">
        <text>a 1,2-diacyl-sn-glycero-3-phospho-L-serine + H(+) = a 1,2-diacyl-sn-glycero-3-phosphoethanolamine + CO2</text>
        <dbReference type="Rhea" id="RHEA:20828"/>
        <dbReference type="ChEBI" id="CHEBI:15378"/>
        <dbReference type="ChEBI" id="CHEBI:16526"/>
        <dbReference type="ChEBI" id="CHEBI:57262"/>
        <dbReference type="ChEBI" id="CHEBI:64612"/>
        <dbReference type="EC" id="4.1.1.65"/>
    </reaction>
</comment>
<dbReference type="GO" id="GO:0006646">
    <property type="term" value="P:phosphatidylethanolamine biosynthetic process"/>
    <property type="evidence" value="ECO:0007669"/>
    <property type="project" value="UniProtKB-UniRule"/>
</dbReference>
<feature type="active site" description="Charge relay system; for autoendoproteolytic cleavage activity" evidence="12">
    <location>
        <position position="285"/>
    </location>
</feature>
<evidence type="ECO:0000256" key="6">
    <source>
        <dbReference type="ARBA" id="ARBA00023098"/>
    </source>
</evidence>
<dbReference type="AlphaFoldDB" id="A0AAV7EUS0"/>
<feature type="topological domain" description="Mitochondrial intermembrane" evidence="12">
    <location>
        <begin position="78"/>
        <end position="442"/>
    </location>
</feature>
<evidence type="ECO:0000256" key="1">
    <source>
        <dbReference type="ARBA" id="ARBA00005189"/>
    </source>
</evidence>
<evidence type="ECO:0000256" key="3">
    <source>
        <dbReference type="ARBA" id="ARBA00022692"/>
    </source>
</evidence>
<evidence type="ECO:0000256" key="7">
    <source>
        <dbReference type="ARBA" id="ARBA00023136"/>
    </source>
</evidence>
<keyword evidence="8 12" id="KW-0594">Phospholipid biosynthesis</keyword>
<dbReference type="InterPro" id="IPR033661">
    <property type="entry name" value="PSD_type1_euk"/>
</dbReference>
<feature type="modified residue" description="Pyruvic acid (Ser); by autocatalysis" evidence="12">
    <location>
        <position position="397"/>
    </location>
</feature>
<feature type="topological domain" description="Mitochondrial matrix" evidence="12">
    <location>
        <begin position="1"/>
        <end position="58"/>
    </location>
</feature>
<dbReference type="GO" id="GO:0016540">
    <property type="term" value="P:protein autoprocessing"/>
    <property type="evidence" value="ECO:0007669"/>
    <property type="project" value="UniProtKB-UniRule"/>
</dbReference>
<comment type="cofactor">
    <cofactor evidence="12">
        <name>pyruvate</name>
        <dbReference type="ChEBI" id="CHEBI:15361"/>
    </cofactor>
    <text evidence="12">Binds 1 pyruvoyl group covalently per subunit.</text>
</comment>
<protein>
    <recommendedName>
        <fullName evidence="12">Phosphatidylserine decarboxylase proenzyme 1, mitochondrial</fullName>
        <ecNumber evidence="12">4.1.1.65</ecNumber>
    </recommendedName>
    <component>
        <recommendedName>
            <fullName evidence="12">Phosphatidylserine decarboxylase 1 beta chain</fullName>
        </recommendedName>
    </component>
    <component>
        <recommendedName>
            <fullName evidence="12">Phosphatidylserine decarboxylase 1 alpha chain</fullName>
        </recommendedName>
    </component>
</protein>
<feature type="chain" id="PRO_5043065899" description="Phosphatidylserine decarboxylase 1 alpha chain" evidence="12">
    <location>
        <begin position="397"/>
        <end position="442"/>
    </location>
</feature>
<sequence length="442" mass="49823">MKFRVTPSWPVFARHSFRSNRVSPSFSCSTSSSRNFISTRASVNGGPGGSEGNTFFVPGATVATILMLGILHARRLYEDKKIEEAKEKGLELEFSPDAKAAFLKMLPLLAISRCWGFMTSLEIPIWMRPYIYKGWARAFHTNLEETALPLEDYASLQEFFAYTLKEGSRSIDADPFCLVSPVDGTIMRVGELKGSGARIEQVKGFSYSAISLLGENSFLPMVIDEDMVHEERDKQKIRSNDSNKRSWWRVSFASPKLQSPIQSCPMRGLFYCVIYLRLGDYHRVHSPVDWHVFLRRHFSGRLFPVNERAARTFRNLYIENERVVLEGQWEGGFMAVAAIGATNVGSIKLPIEPDLKTNIPRKFLQQIPPPDERVYEPEGIGVSLKKGDEVASFNLGSTVVLVFQAPISRSQGKKSEASEFKFCVKNGDRVRMGEAIGRWHAS</sequence>
<feature type="active site" description="Charge relay system; for autoendoproteolytic cleavage activity" evidence="12">
    <location>
        <position position="183"/>
    </location>
</feature>
<dbReference type="EC" id="4.1.1.65" evidence="12"/>
<comment type="subunit">
    <text evidence="12">Heterodimer of a large membrane-associated beta subunit and a small pyruvoyl-containing alpha subunit.</text>
</comment>
<feature type="active site" description="Charge relay system; for autoendoproteolytic cleavage activity" evidence="12">
    <location>
        <position position="397"/>
    </location>
</feature>
<keyword evidence="3 12" id="KW-0812">Transmembrane</keyword>
<dbReference type="PANTHER" id="PTHR10067:SF6">
    <property type="entry name" value="PHOSPHATIDYLSERINE DECARBOXYLASE PROENZYME, MITOCHONDRIAL"/>
    <property type="match status" value="1"/>
</dbReference>
<dbReference type="Proteomes" id="UP000825729">
    <property type="component" value="Unassembled WGS sequence"/>
</dbReference>
<evidence type="ECO:0000256" key="9">
    <source>
        <dbReference type="ARBA" id="ARBA00023239"/>
    </source>
</evidence>
<comment type="pathway">
    <text evidence="1">Lipid metabolism.</text>
</comment>
<keyword evidence="12" id="KW-0999">Mitochondrion inner membrane</keyword>
<keyword evidence="5 12" id="KW-1133">Transmembrane helix</keyword>
<keyword evidence="12" id="KW-0496">Mitochondrion</keyword>
<dbReference type="Pfam" id="PF02666">
    <property type="entry name" value="PS_Dcarbxylase"/>
    <property type="match status" value="1"/>
</dbReference>
<comment type="subcellular location">
    <molecule>Phosphatidylserine decarboxylase 1 alpha chain</molecule>
    <subcellularLocation>
        <location evidence="12">Mitochondrion inner membrane</location>
        <topology evidence="12">Peripheral membrane protein</topology>
        <orientation evidence="12">Intermembrane side</orientation>
    </subcellularLocation>
    <text evidence="12">Anchored to the mitochondrial inner membrane through its interaction with the integral membrane beta chain.</text>
</comment>
<comment type="function">
    <text evidence="12">Catalyzes the formation of phosphatidylethanolamine (PtdEtn) from phosphatidylserine (PtdSer). Plays a central role in phospholipid metabolism and in the interorganelle trafficking of phosphatidylserine.</text>
</comment>
<organism evidence="13 14">
    <name type="scientific">Aristolochia fimbriata</name>
    <name type="common">White veined hardy Dutchman's pipe vine</name>
    <dbReference type="NCBI Taxonomy" id="158543"/>
    <lineage>
        <taxon>Eukaryota</taxon>
        <taxon>Viridiplantae</taxon>
        <taxon>Streptophyta</taxon>
        <taxon>Embryophyta</taxon>
        <taxon>Tracheophyta</taxon>
        <taxon>Spermatophyta</taxon>
        <taxon>Magnoliopsida</taxon>
        <taxon>Magnoliidae</taxon>
        <taxon>Piperales</taxon>
        <taxon>Aristolochiaceae</taxon>
        <taxon>Aristolochia</taxon>
    </lineage>
</organism>
<accession>A0AAV7EUS0</accession>
<comment type="pathway">
    <text evidence="12">Phospholipid metabolism; phosphatidylethanolamine biosynthesis; phosphatidylethanolamine from CDP-diacylglycerol: step 2/2.</text>
</comment>
<dbReference type="InterPro" id="IPR003817">
    <property type="entry name" value="PS_Dcarbxylase"/>
</dbReference>
<keyword evidence="12" id="KW-0865">Zymogen</keyword>
<keyword evidence="6 12" id="KW-0443">Lipid metabolism</keyword>
<dbReference type="GO" id="GO:0005743">
    <property type="term" value="C:mitochondrial inner membrane"/>
    <property type="evidence" value="ECO:0007669"/>
    <property type="project" value="UniProtKB-SubCell"/>
</dbReference>
<dbReference type="HAMAP" id="MF_03208">
    <property type="entry name" value="PS_decarb_PSD_B_type1_euk"/>
    <property type="match status" value="1"/>
</dbReference>
<keyword evidence="10 12" id="KW-1208">Phospholipid metabolism</keyword>
<dbReference type="InterPro" id="IPR033177">
    <property type="entry name" value="PSD-B"/>
</dbReference>
<keyword evidence="7 12" id="KW-0472">Membrane</keyword>
<evidence type="ECO:0000256" key="8">
    <source>
        <dbReference type="ARBA" id="ARBA00023209"/>
    </source>
</evidence>
<comment type="PTM">
    <text evidence="12">Is synthesized initially as an inactive proenzyme. Formation of the active enzyme involves a self-maturation process in which the active site pyruvoyl group is generated from an internal serine residue via an autocatalytic post-translational modification. Two non-identical subunits are generated from the proenzyme in this reaction, and the pyruvate is formed at the N-terminus of the alpha chain, which is derived from the carboxyl end of the proenzyme. The autoendoproteolytic cleavage occurs by a canonical serine protease mechanism, in which the side chain hydroxyl group of the serine supplies its oxygen atom to form the C-terminus of the beta chain, while the remainder of the serine residue undergoes an oxidative deamination to produce ammonia and the pyruvoyl prosthetic group on the alpha chain. During this reaction, the Ser that is part of the protease active site of the proenzyme becomes the pyruvoyl prosthetic group, which constitutes an essential element of the active site of the mature decarboxylase.</text>
</comment>
<keyword evidence="4 12" id="KW-0210">Decarboxylase</keyword>
<dbReference type="EMBL" id="JAINDJ010000003">
    <property type="protein sequence ID" value="KAG9452269.1"/>
    <property type="molecule type" value="Genomic_DNA"/>
</dbReference>
<dbReference type="PANTHER" id="PTHR10067">
    <property type="entry name" value="PHOSPHATIDYLSERINE DECARBOXYLASE"/>
    <property type="match status" value="1"/>
</dbReference>
<proteinExistence type="inferred from homology"/>
<keyword evidence="2 12" id="KW-0444">Lipid biosynthesis</keyword>
<keyword evidence="14" id="KW-1185">Reference proteome</keyword>
<evidence type="ECO:0000313" key="14">
    <source>
        <dbReference type="Proteomes" id="UP000825729"/>
    </source>
</evidence>
<evidence type="ECO:0000256" key="2">
    <source>
        <dbReference type="ARBA" id="ARBA00022516"/>
    </source>
</evidence>
<dbReference type="GO" id="GO:0004609">
    <property type="term" value="F:phosphatidylserine decarboxylase activity"/>
    <property type="evidence" value="ECO:0007669"/>
    <property type="project" value="UniProtKB-UniRule"/>
</dbReference>
<evidence type="ECO:0000313" key="13">
    <source>
        <dbReference type="EMBL" id="KAG9452269.1"/>
    </source>
</evidence>
<comment type="subcellular location">
    <molecule>Phosphatidylserine decarboxylase 1 beta chain</molecule>
    <subcellularLocation>
        <location evidence="12">Mitochondrion inner membrane</location>
        <topology evidence="12">Single-pass membrane protein</topology>
        <orientation evidence="12">Intermembrane side</orientation>
    </subcellularLocation>
</comment>
<gene>
    <name evidence="13" type="ORF">H6P81_005173</name>
</gene>
<feature type="chain" id="PRO_5043065900" description="Phosphatidylserine decarboxylase 1 beta chain" evidence="12">
    <location>
        <begin position="1"/>
        <end position="396"/>
    </location>
</feature>
<comment type="similarity">
    <text evidence="12">Belongs to the phosphatidylserine decarboxylase family. PSD-B subfamily. Eukaryotic type I sub-subfamily.</text>
</comment>
<evidence type="ECO:0000256" key="10">
    <source>
        <dbReference type="ARBA" id="ARBA00023264"/>
    </source>
</evidence>
<keyword evidence="11 12" id="KW-0670">Pyruvate</keyword>
<evidence type="ECO:0000256" key="4">
    <source>
        <dbReference type="ARBA" id="ARBA00022793"/>
    </source>
</evidence>
<evidence type="ECO:0000256" key="5">
    <source>
        <dbReference type="ARBA" id="ARBA00022989"/>
    </source>
</evidence>